<feature type="transmembrane region" description="Helical" evidence="7">
    <location>
        <begin position="100"/>
        <end position="116"/>
    </location>
</feature>
<evidence type="ECO:0000256" key="1">
    <source>
        <dbReference type="ARBA" id="ARBA00004141"/>
    </source>
</evidence>
<dbReference type="GO" id="GO:0042907">
    <property type="term" value="F:xanthine transmembrane transporter activity"/>
    <property type="evidence" value="ECO:0007669"/>
    <property type="project" value="TreeGrafter"/>
</dbReference>
<feature type="transmembrane region" description="Helical" evidence="7">
    <location>
        <begin position="453"/>
        <end position="470"/>
    </location>
</feature>
<dbReference type="AlphaFoldDB" id="A0A168MMD4"/>
<keyword evidence="3" id="KW-0813">Transport</keyword>
<dbReference type="STRING" id="747725.A0A168MMD4"/>
<feature type="transmembrane region" description="Helical" evidence="7">
    <location>
        <begin position="395"/>
        <end position="417"/>
    </location>
</feature>
<dbReference type="PANTHER" id="PTHR42810:SF4">
    <property type="entry name" value="URIC ACID TRANSPORTER UACT"/>
    <property type="match status" value="1"/>
</dbReference>
<evidence type="ECO:0000256" key="4">
    <source>
        <dbReference type="ARBA" id="ARBA00022692"/>
    </source>
</evidence>
<dbReference type="InterPro" id="IPR006043">
    <property type="entry name" value="NCS2"/>
</dbReference>
<feature type="transmembrane region" description="Helical" evidence="7">
    <location>
        <begin position="216"/>
        <end position="234"/>
    </location>
</feature>
<feature type="transmembrane region" description="Helical" evidence="7">
    <location>
        <begin position="241"/>
        <end position="261"/>
    </location>
</feature>
<comment type="similarity">
    <text evidence="2">Belongs to the nucleobase:cation symporter-2 (NCS2) (TC 2.A.40) family.</text>
</comment>
<protein>
    <recommendedName>
        <fullName evidence="10">Xanthine/uracil permease</fullName>
    </recommendedName>
</protein>
<sequence>MNLSTSNQPQDSSIHILHDKESSHQELGSPSEDTDQQYHHDWKYALKHYFPHYTYQPIGTVQIEERPSWFYCVAYGIQHVLAMFSGVIVLPLILGYDSNTSLFFSGVSTLIFFIVTGGRVPSYLGCSGSFVSIILTISNYTSTSNSEMNTNTAAVQGAILVLSLAYAVVALVVIVFGCKWLEFFMPPIVTGSIITSIGLHLSFLSYDEATKSSFDTYMAIATASAIMLISVYAPTNALRRIALLLGTMTGYFIHAMCNLKGVGPSIDYSEIASNPWIRAPSVYFNLKFDSSSIGMVMPILIVLLAENLGHMKAIGSITHRPMLRYVGRAYLGDAMGCFVASLTGAVPFTTYAENIGVLSVTQVFSPLVILFAAVFAMLLGFFAKFSAIVKSIPQGVLGGVTIILYTLIAITGIRIWVVNKVDFNDTRNIFVGGLPVILATVMQTPLQVNNFQLDGIGAATFGSIILYQVLQGYDGLAMYRKSIKSAFNKNKPRETV</sequence>
<evidence type="ECO:0008006" key="10">
    <source>
        <dbReference type="Google" id="ProtNLM"/>
    </source>
</evidence>
<feature type="transmembrane region" description="Helical" evidence="7">
    <location>
        <begin position="363"/>
        <end position="383"/>
    </location>
</feature>
<organism evidence="8 9">
    <name type="scientific">Mucor lusitanicus CBS 277.49</name>
    <dbReference type="NCBI Taxonomy" id="747725"/>
    <lineage>
        <taxon>Eukaryota</taxon>
        <taxon>Fungi</taxon>
        <taxon>Fungi incertae sedis</taxon>
        <taxon>Mucoromycota</taxon>
        <taxon>Mucoromycotina</taxon>
        <taxon>Mucoromycetes</taxon>
        <taxon>Mucorales</taxon>
        <taxon>Mucorineae</taxon>
        <taxon>Mucoraceae</taxon>
        <taxon>Mucor</taxon>
    </lineage>
</organism>
<comment type="subcellular location">
    <subcellularLocation>
        <location evidence="1">Membrane</location>
        <topology evidence="1">Multi-pass membrane protein</topology>
    </subcellularLocation>
</comment>
<dbReference type="Pfam" id="PF00860">
    <property type="entry name" value="Xan_ur_permease"/>
    <property type="match status" value="1"/>
</dbReference>
<evidence type="ECO:0000313" key="9">
    <source>
        <dbReference type="Proteomes" id="UP000077051"/>
    </source>
</evidence>
<comment type="caution">
    <text evidence="8">The sequence shown here is derived from an EMBL/GenBank/DDBJ whole genome shotgun (WGS) entry which is preliminary data.</text>
</comment>
<evidence type="ECO:0000256" key="6">
    <source>
        <dbReference type="ARBA" id="ARBA00023136"/>
    </source>
</evidence>
<name>A0A168MMD4_MUCCL</name>
<feature type="transmembrane region" description="Helical" evidence="7">
    <location>
        <begin position="69"/>
        <end position="94"/>
    </location>
</feature>
<feature type="transmembrane region" description="Helical" evidence="7">
    <location>
        <begin position="183"/>
        <end position="204"/>
    </location>
</feature>
<dbReference type="Proteomes" id="UP000077051">
    <property type="component" value="Unassembled WGS sequence"/>
</dbReference>
<feature type="transmembrane region" description="Helical" evidence="7">
    <location>
        <begin position="290"/>
        <end position="309"/>
    </location>
</feature>
<evidence type="ECO:0000313" key="8">
    <source>
        <dbReference type="EMBL" id="OAD05128.1"/>
    </source>
</evidence>
<evidence type="ECO:0000256" key="3">
    <source>
        <dbReference type="ARBA" id="ARBA00022448"/>
    </source>
</evidence>
<feature type="transmembrane region" description="Helical" evidence="7">
    <location>
        <begin position="153"/>
        <end position="176"/>
    </location>
</feature>
<evidence type="ECO:0000256" key="2">
    <source>
        <dbReference type="ARBA" id="ARBA00008821"/>
    </source>
</evidence>
<keyword evidence="5 7" id="KW-1133">Transmembrane helix</keyword>
<evidence type="ECO:0000256" key="7">
    <source>
        <dbReference type="SAM" id="Phobius"/>
    </source>
</evidence>
<accession>A0A168MMD4</accession>
<gene>
    <name evidence="8" type="ORF">MUCCIDRAFT_140738</name>
</gene>
<dbReference type="GO" id="GO:0005886">
    <property type="term" value="C:plasma membrane"/>
    <property type="evidence" value="ECO:0007669"/>
    <property type="project" value="TreeGrafter"/>
</dbReference>
<keyword evidence="4 7" id="KW-0812">Transmembrane</keyword>
<proteinExistence type="inferred from homology"/>
<evidence type="ECO:0000256" key="5">
    <source>
        <dbReference type="ARBA" id="ARBA00022989"/>
    </source>
</evidence>
<reference evidence="8 9" key="1">
    <citation type="submission" date="2015-06" db="EMBL/GenBank/DDBJ databases">
        <title>Expansion of signal transduction pathways in fungi by whole-genome duplication.</title>
        <authorList>
            <consortium name="DOE Joint Genome Institute"/>
            <person name="Corrochano L.M."/>
            <person name="Kuo A."/>
            <person name="Marcet-Houben M."/>
            <person name="Polaino S."/>
            <person name="Salamov A."/>
            <person name="Villalobos J.M."/>
            <person name="Alvarez M.I."/>
            <person name="Avalos J."/>
            <person name="Benito E.P."/>
            <person name="Benoit I."/>
            <person name="Burger G."/>
            <person name="Camino L.P."/>
            <person name="Canovas D."/>
            <person name="Cerda-Olmedo E."/>
            <person name="Cheng J.-F."/>
            <person name="Dominguez A."/>
            <person name="Elias M."/>
            <person name="Eslava A.P."/>
            <person name="Glaser F."/>
            <person name="Grimwood J."/>
            <person name="Gutierrez G."/>
            <person name="Heitman J."/>
            <person name="Henrissat B."/>
            <person name="Iturriaga E.A."/>
            <person name="Lang B.F."/>
            <person name="Lavin J.L."/>
            <person name="Lee S."/>
            <person name="Li W."/>
            <person name="Lindquist E."/>
            <person name="Lopez-Garcia S."/>
            <person name="Luque E.M."/>
            <person name="Marcos A.T."/>
            <person name="Martin J."/>
            <person name="Mccluskey K."/>
            <person name="Medina H.R."/>
            <person name="Miralles-Duran A."/>
            <person name="Miyazaki A."/>
            <person name="Munoz-Torres E."/>
            <person name="Oguiza J.A."/>
            <person name="Ohm R."/>
            <person name="Olmedo M."/>
            <person name="Orejas M."/>
            <person name="Ortiz-Castellanos L."/>
            <person name="Pisabarro A.G."/>
            <person name="Rodriguez-Romero J."/>
            <person name="Ruiz-Herrera J."/>
            <person name="Ruiz-Vazquez R."/>
            <person name="Sanz C."/>
            <person name="Schackwitz W."/>
            <person name="Schmutz J."/>
            <person name="Shahriari M."/>
            <person name="Shelest E."/>
            <person name="Silva-Franco F."/>
            <person name="Soanes D."/>
            <person name="Syed K."/>
            <person name="Tagua V.G."/>
            <person name="Talbot N.J."/>
            <person name="Thon M."/>
            <person name="De Vries R.P."/>
            <person name="Wiebenga A."/>
            <person name="Yadav J.S."/>
            <person name="Braun E.L."/>
            <person name="Baker S."/>
            <person name="Garre V."/>
            <person name="Horwitz B."/>
            <person name="Torres-Martinez S."/>
            <person name="Idnurm A."/>
            <person name="Herrera-Estrella A."/>
            <person name="Gabaldon T."/>
            <person name="Grigoriev I.V."/>
        </authorList>
    </citation>
    <scope>NUCLEOTIDE SEQUENCE [LARGE SCALE GENOMIC DNA]</scope>
    <source>
        <strain evidence="8 9">CBS 277.49</strain>
    </source>
</reference>
<keyword evidence="9" id="KW-1185">Reference proteome</keyword>
<dbReference type="OrthoDB" id="1641903at2759"/>
<feature type="transmembrane region" description="Helical" evidence="7">
    <location>
        <begin position="330"/>
        <end position="351"/>
    </location>
</feature>
<dbReference type="PANTHER" id="PTHR42810">
    <property type="entry name" value="PURINE PERMEASE C1399.01C-RELATED"/>
    <property type="match status" value="1"/>
</dbReference>
<keyword evidence="6 7" id="KW-0472">Membrane</keyword>
<dbReference type="EMBL" id="AMYB01000003">
    <property type="protein sequence ID" value="OAD05128.1"/>
    <property type="molecule type" value="Genomic_DNA"/>
</dbReference>
<dbReference type="VEuPathDB" id="FungiDB:MUCCIDRAFT_140738"/>